<comment type="caution">
    <text evidence="1">The sequence shown here is derived from an EMBL/GenBank/DDBJ whole genome shotgun (WGS) entry which is preliminary data.</text>
</comment>
<dbReference type="SUPFAM" id="SSF53335">
    <property type="entry name" value="S-adenosyl-L-methionine-dependent methyltransferases"/>
    <property type="match status" value="1"/>
</dbReference>
<dbReference type="Proteomes" id="UP000176741">
    <property type="component" value="Unassembled WGS sequence"/>
</dbReference>
<dbReference type="Gene3D" id="3.40.50.150">
    <property type="entry name" value="Vaccinia Virus protein VP39"/>
    <property type="match status" value="1"/>
</dbReference>
<dbReference type="InterPro" id="IPR029063">
    <property type="entry name" value="SAM-dependent_MTases_sf"/>
</dbReference>
<gene>
    <name evidence="1" type="ORF">A2771_03620</name>
</gene>
<evidence type="ECO:0000313" key="1">
    <source>
        <dbReference type="EMBL" id="OGM21219.1"/>
    </source>
</evidence>
<name>A0A1F7Y2T7_9BACT</name>
<proteinExistence type="predicted"/>
<reference evidence="1 2" key="1">
    <citation type="journal article" date="2016" name="Nat. Commun.">
        <title>Thousands of microbial genomes shed light on interconnected biogeochemical processes in an aquifer system.</title>
        <authorList>
            <person name="Anantharaman K."/>
            <person name="Brown C.T."/>
            <person name="Hug L.A."/>
            <person name="Sharon I."/>
            <person name="Castelle C.J."/>
            <person name="Probst A.J."/>
            <person name="Thomas B.C."/>
            <person name="Singh A."/>
            <person name="Wilkins M.J."/>
            <person name="Karaoz U."/>
            <person name="Brodie E.L."/>
            <person name="Williams K.H."/>
            <person name="Hubbard S.S."/>
            <person name="Banfield J.F."/>
        </authorList>
    </citation>
    <scope>NUCLEOTIDE SEQUENCE [LARGE SCALE GENOMIC DNA]</scope>
</reference>
<organism evidence="1 2">
    <name type="scientific">Candidatus Woesebacteria bacterium RIFCSPHIGHO2_01_FULL_38_26b</name>
    <dbReference type="NCBI Taxonomy" id="1802491"/>
    <lineage>
        <taxon>Bacteria</taxon>
        <taxon>Candidatus Woeseibacteriota</taxon>
    </lineage>
</organism>
<evidence type="ECO:0000313" key="2">
    <source>
        <dbReference type="Proteomes" id="UP000176741"/>
    </source>
</evidence>
<sequence>MDKLSYDFSLFCIKTLKLGKKCTVLDIGGRYPADHPTYDKHQGSFSYHFRHLFRSTFAVDIENDGGNVDLVIDAEDLLYHFPKKSFDIIVCQSTIENFQEKLAKKIPFIISTLLKDGGYIILSGETQQYYIKYDYAKTDRRFRHYQFTKKGIINLFSKFNLIFPQKYNRYKGIWQCYGHKKQT</sequence>
<dbReference type="AlphaFoldDB" id="A0A1F7Y2T7"/>
<accession>A0A1F7Y2T7</accession>
<dbReference type="EMBL" id="MGGD01000016">
    <property type="protein sequence ID" value="OGM21219.1"/>
    <property type="molecule type" value="Genomic_DNA"/>
</dbReference>
<protein>
    <submittedName>
        <fullName evidence="1">Uncharacterized protein</fullName>
    </submittedName>
</protein>